<feature type="transmembrane region" description="Helical" evidence="31">
    <location>
        <begin position="1023"/>
        <end position="1040"/>
    </location>
</feature>
<evidence type="ECO:0000256" key="1">
    <source>
        <dbReference type="ARBA" id="ARBA00004424"/>
    </source>
</evidence>
<proteinExistence type="inferred from homology"/>
<evidence type="ECO:0000256" key="2">
    <source>
        <dbReference type="ARBA" id="ARBA00004463"/>
    </source>
</evidence>
<evidence type="ECO:0000256" key="31">
    <source>
        <dbReference type="SAM" id="Phobius"/>
    </source>
</evidence>
<dbReference type="InterPro" id="IPR011527">
    <property type="entry name" value="ABC1_TM_dom"/>
</dbReference>
<feature type="transmembrane region" description="Helical" evidence="31">
    <location>
        <begin position="1161"/>
        <end position="1180"/>
    </location>
</feature>
<dbReference type="FunFam" id="3.40.50.300:FF:000605">
    <property type="entry name" value="multidrug resistance-associated protein 5 isoform X1"/>
    <property type="match status" value="1"/>
</dbReference>
<evidence type="ECO:0000256" key="9">
    <source>
        <dbReference type="ARBA" id="ARBA00022553"/>
    </source>
</evidence>
<dbReference type="Proteomes" id="UP001186944">
    <property type="component" value="Unassembled WGS sequence"/>
</dbReference>
<feature type="transmembrane region" description="Helical" evidence="31">
    <location>
        <begin position="418"/>
        <end position="442"/>
    </location>
</feature>
<evidence type="ECO:0000256" key="24">
    <source>
        <dbReference type="ARBA" id="ARBA00051604"/>
    </source>
</evidence>
<evidence type="ECO:0000256" key="25">
    <source>
        <dbReference type="ARBA" id="ARBA00052576"/>
    </source>
</evidence>
<evidence type="ECO:0000256" key="28">
    <source>
        <dbReference type="ARBA" id="ARBA00069159"/>
    </source>
</evidence>
<feature type="transmembrane region" description="Helical" evidence="31">
    <location>
        <begin position="274"/>
        <end position="296"/>
    </location>
</feature>
<feature type="domain" description="ABC transmembrane type-1" evidence="33">
    <location>
        <begin position="893"/>
        <end position="1188"/>
    </location>
</feature>
<comment type="similarity">
    <text evidence="5">Belongs to the ABC transporter superfamily. ABCC family. Conjugate transporter (TC 3.A.1.208) subfamily.</text>
</comment>
<feature type="compositionally biased region" description="Basic and acidic residues" evidence="30">
    <location>
        <begin position="786"/>
        <end position="795"/>
    </location>
</feature>
<comment type="catalytic activity">
    <reaction evidence="21">
        <text>ATP + H2O + xenobioticSide 1 = ADP + phosphate + xenobioticSide 2.</text>
        <dbReference type="EC" id="7.6.2.2"/>
    </reaction>
</comment>
<feature type="domain" description="ABC transporter" evidence="32">
    <location>
        <begin position="1226"/>
        <end position="1460"/>
    </location>
</feature>
<keyword evidence="7" id="KW-0813">Transport</keyword>
<evidence type="ECO:0000256" key="6">
    <source>
        <dbReference type="ARBA" id="ARBA00012191"/>
    </source>
</evidence>
<feature type="region of interest" description="Disordered" evidence="30">
    <location>
        <begin position="540"/>
        <end position="564"/>
    </location>
</feature>
<evidence type="ECO:0000256" key="19">
    <source>
        <dbReference type="ARBA" id="ARBA00023180"/>
    </source>
</evidence>
<dbReference type="Gene3D" id="3.40.50.300">
    <property type="entry name" value="P-loop containing nucleotide triphosphate hydrolases"/>
    <property type="match status" value="2"/>
</dbReference>
<keyword evidence="35" id="KW-1185">Reference proteome</keyword>
<dbReference type="CDD" id="cd18599">
    <property type="entry name" value="ABC_6TM_MRP5_8_9_D2"/>
    <property type="match status" value="1"/>
</dbReference>
<dbReference type="Gene3D" id="1.20.1560.10">
    <property type="entry name" value="ABC transporter type 1, transmembrane domain"/>
    <property type="match status" value="2"/>
</dbReference>
<feature type="transmembrane region" description="Helical" evidence="31">
    <location>
        <begin position="163"/>
        <end position="189"/>
    </location>
</feature>
<evidence type="ECO:0000256" key="5">
    <source>
        <dbReference type="ARBA" id="ARBA00009726"/>
    </source>
</evidence>
<dbReference type="InterPro" id="IPR050173">
    <property type="entry name" value="ABC_transporter_C-like"/>
</dbReference>
<evidence type="ECO:0000256" key="16">
    <source>
        <dbReference type="ARBA" id="ARBA00022989"/>
    </source>
</evidence>
<dbReference type="SMART" id="SM00382">
    <property type="entry name" value="AAA"/>
    <property type="match status" value="2"/>
</dbReference>
<dbReference type="GO" id="GO:0016324">
    <property type="term" value="C:apical plasma membrane"/>
    <property type="evidence" value="ECO:0007669"/>
    <property type="project" value="UniProtKB-SubCell"/>
</dbReference>
<dbReference type="InterPro" id="IPR017871">
    <property type="entry name" value="ABC_transporter-like_CS"/>
</dbReference>
<dbReference type="InterPro" id="IPR003439">
    <property type="entry name" value="ABC_transporter-like_ATP-bd"/>
</dbReference>
<feature type="transmembrane region" description="Helical" evidence="31">
    <location>
        <begin position="1046"/>
        <end position="1065"/>
    </location>
</feature>
<keyword evidence="8" id="KW-1003">Cell membrane</keyword>
<evidence type="ECO:0000256" key="15">
    <source>
        <dbReference type="ARBA" id="ARBA00022967"/>
    </source>
</evidence>
<dbReference type="CDD" id="cd03244">
    <property type="entry name" value="ABCC_MRP_domain2"/>
    <property type="match status" value="1"/>
</dbReference>
<dbReference type="PROSITE" id="PS50893">
    <property type="entry name" value="ABC_TRANSPORTER_2"/>
    <property type="match status" value="2"/>
</dbReference>
<feature type="transmembrane region" description="Helical" evidence="31">
    <location>
        <begin position="946"/>
        <end position="968"/>
    </location>
</feature>
<evidence type="ECO:0000256" key="30">
    <source>
        <dbReference type="SAM" id="MobiDB-lite"/>
    </source>
</evidence>
<dbReference type="Pfam" id="PF00005">
    <property type="entry name" value="ABC_tran"/>
    <property type="match status" value="2"/>
</dbReference>
<evidence type="ECO:0000256" key="26">
    <source>
        <dbReference type="ARBA" id="ARBA00052708"/>
    </source>
</evidence>
<protein>
    <recommendedName>
        <fullName evidence="28">ATP-binding cassette sub-family C member 5</fullName>
        <ecNumber evidence="6">7.6.2.2</ecNumber>
    </recommendedName>
    <alternativeName>
        <fullName evidence="29">Multidrug resistance-associated protein 5</fullName>
    </alternativeName>
</protein>
<dbReference type="PANTHER" id="PTHR24223">
    <property type="entry name" value="ATP-BINDING CASSETTE SUB-FAMILY C"/>
    <property type="match status" value="1"/>
</dbReference>
<evidence type="ECO:0000256" key="23">
    <source>
        <dbReference type="ARBA" id="ARBA00050745"/>
    </source>
</evidence>
<evidence type="ECO:0000256" key="27">
    <source>
        <dbReference type="ARBA" id="ARBA00052963"/>
    </source>
</evidence>
<feature type="compositionally biased region" description="Polar residues" evidence="30">
    <location>
        <begin position="838"/>
        <end position="847"/>
    </location>
</feature>
<evidence type="ECO:0000313" key="34">
    <source>
        <dbReference type="EMBL" id="KAK3096260.1"/>
    </source>
</evidence>
<comment type="catalytic activity">
    <reaction evidence="22">
        <text>(2S)-2-[5-amino-1-(beta-D-ribosyl)imidazole-4-carboxamido]succinate(in) + ATP + H2O = (2S)-2-[5-amino-1-(beta-D-ribosyl)imidazole-4-carboxamido]succinate(out) + ADP + phosphate + H(+)</text>
        <dbReference type="Rhea" id="RHEA:66752"/>
        <dbReference type="ChEBI" id="CHEBI:15377"/>
        <dbReference type="ChEBI" id="CHEBI:15378"/>
        <dbReference type="ChEBI" id="CHEBI:30616"/>
        <dbReference type="ChEBI" id="CHEBI:43474"/>
        <dbReference type="ChEBI" id="CHEBI:167466"/>
        <dbReference type="ChEBI" id="CHEBI:456216"/>
    </reaction>
    <physiologicalReaction direction="left-to-right" evidence="22">
        <dbReference type="Rhea" id="RHEA:66753"/>
    </physiologicalReaction>
</comment>
<dbReference type="CDD" id="cd03250">
    <property type="entry name" value="ABCC_MRP_domain1"/>
    <property type="match status" value="1"/>
</dbReference>
<keyword evidence="10 31" id="KW-0812">Transmembrane</keyword>
<evidence type="ECO:0000256" key="18">
    <source>
        <dbReference type="ARBA" id="ARBA00023136"/>
    </source>
</evidence>
<dbReference type="FunFam" id="1.20.1560.10:FF:000012">
    <property type="entry name" value="ATP binding cassette subfamily C member 5"/>
    <property type="match status" value="1"/>
</dbReference>
<keyword evidence="17" id="KW-0333">Golgi apparatus</keyword>
<evidence type="ECO:0000313" key="35">
    <source>
        <dbReference type="Proteomes" id="UP001186944"/>
    </source>
</evidence>
<evidence type="ECO:0000256" key="10">
    <source>
        <dbReference type="ARBA" id="ARBA00022692"/>
    </source>
</evidence>
<feature type="domain" description="ABC transmembrane type-1" evidence="33">
    <location>
        <begin position="165"/>
        <end position="443"/>
    </location>
</feature>
<evidence type="ECO:0000256" key="4">
    <source>
        <dbReference type="ARBA" id="ARBA00004608"/>
    </source>
</evidence>
<dbReference type="EC" id="7.6.2.2" evidence="6"/>
<keyword evidence="14" id="KW-0067">ATP-binding</keyword>
<keyword evidence="12" id="KW-0547">Nucleotide-binding</keyword>
<feature type="compositionally biased region" description="Basic and acidic residues" evidence="30">
    <location>
        <begin position="548"/>
        <end position="564"/>
    </location>
</feature>
<dbReference type="FunFam" id="3.40.50.300:FF:000074">
    <property type="entry name" value="Multidrug resistance-associated protein 5 isoform 1"/>
    <property type="match status" value="1"/>
</dbReference>
<dbReference type="GO" id="GO:0016887">
    <property type="term" value="F:ATP hydrolysis activity"/>
    <property type="evidence" value="ECO:0007669"/>
    <property type="project" value="InterPro"/>
</dbReference>
<dbReference type="CDD" id="cd18592">
    <property type="entry name" value="ABC_6TM_MRP5_8_9_D1"/>
    <property type="match status" value="1"/>
</dbReference>
<keyword evidence="13" id="KW-0967">Endosome</keyword>
<keyword evidence="11" id="KW-0677">Repeat</keyword>
<dbReference type="FunFam" id="1.20.1560.10:FF:000015">
    <property type="entry name" value="multidrug resistance-associated protein 5 isoform X1"/>
    <property type="match status" value="1"/>
</dbReference>
<feature type="region of interest" description="Disordered" evidence="30">
    <location>
        <begin position="1"/>
        <end position="29"/>
    </location>
</feature>
<evidence type="ECO:0000256" key="21">
    <source>
        <dbReference type="ARBA" id="ARBA00034018"/>
    </source>
</evidence>
<feature type="transmembrane region" description="Helical" evidence="31">
    <location>
        <begin position="379"/>
        <end position="406"/>
    </location>
</feature>
<dbReference type="GO" id="GO:0016323">
    <property type="term" value="C:basolateral plasma membrane"/>
    <property type="evidence" value="ECO:0007669"/>
    <property type="project" value="UniProtKB-SubCell"/>
</dbReference>
<evidence type="ECO:0000256" key="14">
    <source>
        <dbReference type="ARBA" id="ARBA00022840"/>
    </source>
</evidence>
<dbReference type="SUPFAM" id="SSF52540">
    <property type="entry name" value="P-loop containing nucleoside triphosphate hydrolases"/>
    <property type="match status" value="2"/>
</dbReference>
<feature type="compositionally biased region" description="Basic and acidic residues" evidence="30">
    <location>
        <begin position="810"/>
        <end position="837"/>
    </location>
</feature>
<feature type="transmembrane region" description="Helical" evidence="31">
    <location>
        <begin position="302"/>
        <end position="320"/>
    </location>
</feature>
<feature type="transmembrane region" description="Helical" evidence="31">
    <location>
        <begin position="885"/>
        <end position="905"/>
    </location>
</feature>
<feature type="transmembrane region" description="Helical" evidence="31">
    <location>
        <begin position="201"/>
        <end position="226"/>
    </location>
</feature>
<keyword evidence="16 31" id="KW-1133">Transmembrane helix</keyword>
<dbReference type="GO" id="GO:0005796">
    <property type="term" value="C:Golgi lumen"/>
    <property type="evidence" value="ECO:0007669"/>
    <property type="project" value="UniProtKB-SubCell"/>
</dbReference>
<comment type="catalytic activity">
    <reaction evidence="25">
        <text>N-acetyl-L-aspartyl-L-glutamyl-L-glutamate(in) + ATP + H2O = N-acetyl-L-aspartyl-L-glutamyl-L-glutamate(out) + ADP + phosphate + H(+)</text>
        <dbReference type="Rhea" id="RHEA:66732"/>
        <dbReference type="ChEBI" id="CHEBI:15377"/>
        <dbReference type="ChEBI" id="CHEBI:15378"/>
        <dbReference type="ChEBI" id="CHEBI:30616"/>
        <dbReference type="ChEBI" id="CHEBI:43474"/>
        <dbReference type="ChEBI" id="CHEBI:76935"/>
        <dbReference type="ChEBI" id="CHEBI:456216"/>
    </reaction>
    <physiologicalReaction direction="left-to-right" evidence="25">
        <dbReference type="Rhea" id="RHEA:66733"/>
    </physiologicalReaction>
</comment>
<feature type="domain" description="ABC transporter" evidence="32">
    <location>
        <begin position="560"/>
        <end position="780"/>
    </location>
</feature>
<evidence type="ECO:0000256" key="12">
    <source>
        <dbReference type="ARBA" id="ARBA00022741"/>
    </source>
</evidence>
<dbReference type="PROSITE" id="PS50929">
    <property type="entry name" value="ABC_TM1F"/>
    <property type="match status" value="2"/>
</dbReference>
<keyword evidence="19" id="KW-0325">Glycoprotein</keyword>
<dbReference type="PANTHER" id="PTHR24223:SF447">
    <property type="entry name" value="MULTIDRUG RESISTANCE-ASSOCIATED PROTEIN 5"/>
    <property type="match status" value="1"/>
</dbReference>
<reference evidence="34" key="1">
    <citation type="submission" date="2019-08" db="EMBL/GenBank/DDBJ databases">
        <title>The improved chromosome-level genome for the pearl oyster Pinctada fucata martensii using PacBio sequencing and Hi-C.</title>
        <authorList>
            <person name="Zheng Z."/>
        </authorList>
    </citation>
    <scope>NUCLEOTIDE SEQUENCE</scope>
    <source>
        <strain evidence="34">ZZ-2019</strain>
        <tissue evidence="34">Adductor muscle</tissue>
    </source>
</reference>
<dbReference type="GO" id="GO:0010008">
    <property type="term" value="C:endosome membrane"/>
    <property type="evidence" value="ECO:0007669"/>
    <property type="project" value="UniProtKB-SubCell"/>
</dbReference>
<evidence type="ECO:0000256" key="7">
    <source>
        <dbReference type="ARBA" id="ARBA00022448"/>
    </source>
</evidence>
<evidence type="ECO:0000256" key="29">
    <source>
        <dbReference type="ARBA" id="ARBA00082793"/>
    </source>
</evidence>
<comment type="subcellular location">
    <subcellularLocation>
        <location evidence="1">Apical cell membrane</location>
        <topology evidence="1">Multi-pass membrane protein</topology>
    </subcellularLocation>
    <subcellularLocation>
        <location evidence="3">Basolateral cell membrane</location>
        <topology evidence="3">Multi-pass membrane protein</topology>
    </subcellularLocation>
    <subcellularLocation>
        <location evidence="2">Cytoplasmic granule</location>
    </subcellularLocation>
    <subcellularLocation>
        <location evidence="4">Endosome membrane</location>
    </subcellularLocation>
    <subcellularLocation>
        <location evidence="20">Golgi apparatus lumen</location>
    </subcellularLocation>
</comment>
<comment type="catalytic activity">
    <reaction evidence="23">
        <text>N-acetyl-L-aspartyl-L-glutamate(in) + ATP + H2O = N-acetyl-L-aspartyl-L-glutamate(out) + ADP + phosphate + H(+)</text>
        <dbReference type="Rhea" id="RHEA:66728"/>
        <dbReference type="ChEBI" id="CHEBI:15377"/>
        <dbReference type="ChEBI" id="CHEBI:15378"/>
        <dbReference type="ChEBI" id="CHEBI:30616"/>
        <dbReference type="ChEBI" id="CHEBI:43474"/>
        <dbReference type="ChEBI" id="CHEBI:76931"/>
        <dbReference type="ChEBI" id="CHEBI:456216"/>
    </reaction>
    <physiologicalReaction direction="left-to-right" evidence="23">
        <dbReference type="Rhea" id="RHEA:66729"/>
    </physiologicalReaction>
</comment>
<dbReference type="GO" id="GO:0005524">
    <property type="term" value="F:ATP binding"/>
    <property type="evidence" value="ECO:0007669"/>
    <property type="project" value="UniProtKB-KW"/>
</dbReference>
<evidence type="ECO:0000256" key="17">
    <source>
        <dbReference type="ARBA" id="ARBA00023034"/>
    </source>
</evidence>
<comment type="catalytic activity">
    <reaction evidence="27">
        <text>3',5'-cyclic GMP(in) + ATP + H2O = 3',5'-cyclic GMP(out) + ADP + phosphate + H(+)</text>
        <dbReference type="Rhea" id="RHEA:66188"/>
        <dbReference type="ChEBI" id="CHEBI:15377"/>
        <dbReference type="ChEBI" id="CHEBI:15378"/>
        <dbReference type="ChEBI" id="CHEBI:30616"/>
        <dbReference type="ChEBI" id="CHEBI:43474"/>
        <dbReference type="ChEBI" id="CHEBI:57746"/>
        <dbReference type="ChEBI" id="CHEBI:456216"/>
    </reaction>
    <physiologicalReaction direction="left-to-right" evidence="27">
        <dbReference type="Rhea" id="RHEA:66189"/>
    </physiologicalReaction>
</comment>
<dbReference type="PROSITE" id="PS00211">
    <property type="entry name" value="ABC_TRANSPORTER_1"/>
    <property type="match status" value="2"/>
</dbReference>
<keyword evidence="15" id="KW-1278">Translocase</keyword>
<organism evidence="34 35">
    <name type="scientific">Pinctada imbricata</name>
    <name type="common">Atlantic pearl-oyster</name>
    <name type="synonym">Pinctada martensii</name>
    <dbReference type="NCBI Taxonomy" id="66713"/>
    <lineage>
        <taxon>Eukaryota</taxon>
        <taxon>Metazoa</taxon>
        <taxon>Spiralia</taxon>
        <taxon>Lophotrochozoa</taxon>
        <taxon>Mollusca</taxon>
        <taxon>Bivalvia</taxon>
        <taxon>Autobranchia</taxon>
        <taxon>Pteriomorphia</taxon>
        <taxon>Pterioida</taxon>
        <taxon>Pterioidea</taxon>
        <taxon>Pteriidae</taxon>
        <taxon>Pinctada</taxon>
    </lineage>
</organism>
<feature type="region of interest" description="Disordered" evidence="30">
    <location>
        <begin position="786"/>
        <end position="860"/>
    </location>
</feature>
<evidence type="ECO:0000256" key="11">
    <source>
        <dbReference type="ARBA" id="ARBA00022737"/>
    </source>
</evidence>
<dbReference type="EMBL" id="VSWD01000008">
    <property type="protein sequence ID" value="KAK3096260.1"/>
    <property type="molecule type" value="Genomic_DNA"/>
</dbReference>
<evidence type="ECO:0000256" key="8">
    <source>
        <dbReference type="ARBA" id="ARBA00022475"/>
    </source>
</evidence>
<feature type="transmembrane region" description="Helical" evidence="31">
    <location>
        <begin position="1135"/>
        <end position="1155"/>
    </location>
</feature>
<comment type="caution">
    <text evidence="34">The sequence shown here is derived from an EMBL/GenBank/DDBJ whole genome shotgun (WGS) entry which is preliminary data.</text>
</comment>
<evidence type="ECO:0000256" key="22">
    <source>
        <dbReference type="ARBA" id="ARBA00050661"/>
    </source>
</evidence>
<keyword evidence="9" id="KW-0597">Phosphoprotein</keyword>
<name>A0AA88YAT7_PINIB</name>
<comment type="catalytic activity">
    <reaction evidence="24">
        <text>3',5'-cyclic AMP(in) + ATP + H2O = 3',5'-cyclic AMP(out) + ADP + phosphate + H(+)</text>
        <dbReference type="Rhea" id="RHEA:66184"/>
        <dbReference type="ChEBI" id="CHEBI:15377"/>
        <dbReference type="ChEBI" id="CHEBI:15378"/>
        <dbReference type="ChEBI" id="CHEBI:30616"/>
        <dbReference type="ChEBI" id="CHEBI:43474"/>
        <dbReference type="ChEBI" id="CHEBI:58165"/>
        <dbReference type="ChEBI" id="CHEBI:456216"/>
    </reaction>
    <physiologicalReaction direction="left-to-right" evidence="24">
        <dbReference type="Rhea" id="RHEA:66185"/>
    </physiologicalReaction>
</comment>
<evidence type="ECO:0000259" key="32">
    <source>
        <dbReference type="PROSITE" id="PS50893"/>
    </source>
</evidence>
<evidence type="ECO:0000256" key="20">
    <source>
        <dbReference type="ARBA" id="ARBA00023769"/>
    </source>
</evidence>
<sequence>MPAEVDVNGDRGHVDDNEDVDITLASGKDDEEDDLIEELTDLECRAESGLDLSAYRRKMPRNKYRQSMRSLLPVRFDKAPKDELPVANAGFLSLLTYSWLSPIMWKIHKKGTDFLEHMRCPDVNRAEVNAERLEKLWKEELKKKGPDKASFGWTVFRAARTRVIFAGLTFIVSVTFSFSAPAFLLNILLRKLSSGDLDFGFGIALVLTLAFVEFCRTMCFALGWVLNYTTGVRLRGATLSMLYSKILRLRGLKNKTVGEIVNICSNDGQRLFEVFAIGPLLIGGPFILILGIVYTIFLIGPWALVGSATYLAFYPFMATISRLTAYFRRKGIVITDKRVRMMSELLTCIKLIKMYAWEKSFAKTISGIRSDERKMLEKAAYINSISTSAAPMVPVMASVFVITAHVLTGNDLNAAQAFTYIAVLNAMRFSLGVIPYAVRAIADASVSVKRLKAFTLVALNAKLKQVMNNMTQVTKVYADLIVIAERIKSVLVMEELQPHQAQLTNPNYVVVIKKGTFAWDSESNVSVTEKGEVEIKVANGNSKVQNGKPDKAEEKTQLKSDTDDADRSFGTIPALMDITFNLGKGKLVGVCGSVGSGKSSLISAILGRMVHRDGKIAVKGSIAYVSQQAWIMNATVRDNILFGLMYEEEKYKKVVEACCLKEDFEALIAGDETEVGERGINLSGGQKQRVSLARAMYADKDIYLLDDPLSAVDIHIGRHIFTECLMKGLKGKSILFVTHQLQYLSECDSIIVIKDGMISERGKHSELMSHDGEYANLINTYYTQEKDKEEKEKDGPVSPVGSLDANHSSILRDRSDSWRSARDSKAMSSRSDQHDITRQLSSLSSVHSDPEDNMENSKDSGKLMVEEEQYQGKVTGMTYINYMKAAGGVHVVLFVILVYILSIGAQSGSSWWLSYWLQQGGGNTTIQVGNNTMQSMNIGDNPNLRFYALIYGMAVIAMVFLTAFRALLFMKVSLRASSNLHDKNFTKILHCPMRFFDTTPVGRIVNRFSHDLDEIDVRLPGSAEVFLMNILLIIFALLSISYVSPWFLIALVPLVICFVLLNRLFSSGIRDLKRLDSSTRSPMISHMQMSVQGMSIIHAFNRTTEFRDKFHHLVNRNSVPFFLFYSSNRWLAVRLDFLSIVVIAITGVLVIIPSSGIDTTMAGMALAFAIQLTGLFQFTIRMAIETEARFTSVERLIYYNRSAPSEAPGIIKDKRPPGDWPADGSIVFSKVKLRYRENLPLALKGVSFDVLPQEKIGIVGRSGSGKSSLGVCLFRLVELESGYIKIDGIDLSTIGLEDLRSKLAIIPQDPILFIGTIRYNLDPFNYHTDEELWKALEKCHIKDMVASLDGKLDTAVVENGENFSVGERQLMCLARALLRHSKILMLDEATAAIDTETDSLVQTTIKETFQDCTMLIIAHRLNTVLNCNRILVMEDGKVVEYGSPANLMSNPKSKFKLMLDATENQKL</sequence>
<accession>A0AA88YAT7</accession>
<keyword evidence="18 31" id="KW-0472">Membrane</keyword>
<dbReference type="SUPFAM" id="SSF90123">
    <property type="entry name" value="ABC transporter transmembrane region"/>
    <property type="match status" value="2"/>
</dbReference>
<evidence type="ECO:0000259" key="33">
    <source>
        <dbReference type="PROSITE" id="PS50929"/>
    </source>
</evidence>
<comment type="catalytic activity">
    <reaction evidence="26">
        <text>N-acetyl-L-aspartate(in) + ATP + H2O = N-acetyl-L-aspartate(out) + ADP + phosphate + H(+)</text>
        <dbReference type="Rhea" id="RHEA:66744"/>
        <dbReference type="ChEBI" id="CHEBI:15377"/>
        <dbReference type="ChEBI" id="CHEBI:15378"/>
        <dbReference type="ChEBI" id="CHEBI:16953"/>
        <dbReference type="ChEBI" id="CHEBI:30616"/>
        <dbReference type="ChEBI" id="CHEBI:43474"/>
        <dbReference type="ChEBI" id="CHEBI:456216"/>
    </reaction>
    <physiologicalReaction direction="left-to-right" evidence="26">
        <dbReference type="Rhea" id="RHEA:66745"/>
    </physiologicalReaction>
</comment>
<evidence type="ECO:0000256" key="13">
    <source>
        <dbReference type="ARBA" id="ARBA00022753"/>
    </source>
</evidence>
<dbReference type="Pfam" id="PF00664">
    <property type="entry name" value="ABC_membrane"/>
    <property type="match status" value="2"/>
</dbReference>
<dbReference type="InterPro" id="IPR027417">
    <property type="entry name" value="P-loop_NTPase"/>
</dbReference>
<dbReference type="GO" id="GO:0008559">
    <property type="term" value="F:ABC-type xenobiotic transporter activity"/>
    <property type="evidence" value="ECO:0007669"/>
    <property type="project" value="UniProtKB-EC"/>
</dbReference>
<evidence type="ECO:0000256" key="3">
    <source>
        <dbReference type="ARBA" id="ARBA00004554"/>
    </source>
</evidence>
<gene>
    <name evidence="34" type="ORF">FSP39_025059</name>
</gene>
<dbReference type="InterPro" id="IPR003593">
    <property type="entry name" value="AAA+_ATPase"/>
</dbReference>
<dbReference type="InterPro" id="IPR036640">
    <property type="entry name" value="ABC1_TM_sf"/>
</dbReference>